<dbReference type="RefSeq" id="WP_330162205.1">
    <property type="nucleotide sequence ID" value="NZ_BAAAJA010000009.1"/>
</dbReference>
<evidence type="ECO:0000256" key="1">
    <source>
        <dbReference type="SAM" id="MobiDB-lite"/>
    </source>
</evidence>
<accession>A0ABU7L1M9</accession>
<feature type="compositionally biased region" description="Low complexity" evidence="1">
    <location>
        <begin position="39"/>
        <end position="52"/>
    </location>
</feature>
<reference evidence="2 3" key="1">
    <citation type="submission" date="2023-07" db="EMBL/GenBank/DDBJ databases">
        <authorList>
            <person name="Girao M."/>
            <person name="Carvalho M.F."/>
        </authorList>
    </citation>
    <scope>NUCLEOTIDE SEQUENCE [LARGE SCALE GENOMIC DNA]</scope>
    <source>
        <strain evidence="2 3">66/93</strain>
    </source>
</reference>
<proteinExistence type="predicted"/>
<sequence>MGSHDGGGSAEVSTGRAAVAGNAVGDDTAPSPDHHVRIGDALPPGLPRGPAGTPFRIGFHPDGTGLLHVRGRDPASGRATGFDGRIGGTGRAGVERAEEAVPMIRAPG</sequence>
<dbReference type="EMBL" id="JAUUCC010000182">
    <property type="protein sequence ID" value="MEE2055451.1"/>
    <property type="molecule type" value="Genomic_DNA"/>
</dbReference>
<organism evidence="2 3">
    <name type="scientific">Nocardiopsis tropica</name>
    <dbReference type="NCBI Taxonomy" id="109330"/>
    <lineage>
        <taxon>Bacteria</taxon>
        <taxon>Bacillati</taxon>
        <taxon>Actinomycetota</taxon>
        <taxon>Actinomycetes</taxon>
        <taxon>Streptosporangiales</taxon>
        <taxon>Nocardiopsidaceae</taxon>
        <taxon>Nocardiopsis</taxon>
    </lineage>
</organism>
<comment type="caution">
    <text evidence="2">The sequence shown here is derived from an EMBL/GenBank/DDBJ whole genome shotgun (WGS) entry which is preliminary data.</text>
</comment>
<name>A0ABU7L1M9_9ACTN</name>
<evidence type="ECO:0000313" key="2">
    <source>
        <dbReference type="EMBL" id="MEE2055451.1"/>
    </source>
</evidence>
<feature type="region of interest" description="Disordered" evidence="1">
    <location>
        <begin position="71"/>
        <end position="95"/>
    </location>
</feature>
<feature type="region of interest" description="Disordered" evidence="1">
    <location>
        <begin position="1"/>
        <end position="56"/>
    </location>
</feature>
<gene>
    <name evidence="2" type="ORF">Q8A49_33640</name>
</gene>
<evidence type="ECO:0000313" key="3">
    <source>
        <dbReference type="Proteomes" id="UP001348641"/>
    </source>
</evidence>
<protein>
    <submittedName>
        <fullName evidence="2">Uncharacterized protein</fullName>
    </submittedName>
</protein>
<dbReference type="Proteomes" id="UP001348641">
    <property type="component" value="Unassembled WGS sequence"/>
</dbReference>